<dbReference type="Proteomes" id="UP000308230">
    <property type="component" value="Unassembled WGS sequence"/>
</dbReference>
<dbReference type="Pfam" id="PF00501">
    <property type="entry name" value="AMP-binding"/>
    <property type="match status" value="1"/>
</dbReference>
<dbReference type="NCBIfam" id="NF004837">
    <property type="entry name" value="PRK06187.1"/>
    <property type="match status" value="1"/>
</dbReference>
<sequence length="497" mass="56050">MSWQTDWIYSRARMTPNSIAISDPDTGERWTFQEMNSRANKLAVYLQSIGVSKGDRVALLSPNDVSYFDLFFACGKLGAIFVPMNWRLAGEELEYILSDCEPRVLFYHKEVRNIIMGLKRRSLVEVTGNEYKTIMKIGFQNYEEQWVGENDPVAILYTGGTTGKPKGVVLTHQNIFYNMINTITSWSLTSSDATLTYLPMFHTGGLNALSMPVLHVGGKVIIGRKFNPEEAIQRINNEKCTVILLVPTMYHSLINSEAFQQSAFPTMHTFLSGGAPCSYTIYQAFNKKGLLFKEGYGLTEAGPNNFFLNPDSVLSKRGSVGKPMLYNQVAIMKENGTEAAEDEVGELLIKGNHVFSYYWNNEEVTKKTIVDEWLHTGDLSKKDSEGYYYIVGRKKDMIITGGENVYPLEVEHVIAEHDLVDEVAVVGLPDEKWGEVVTAFIVRKQQGTVLEEEITTFCQKKLGKYKVPKKIIFLEELPKTDVGKIDKKALRSNVEKA</sequence>
<feature type="domain" description="AMP-dependent synthetase/ligase" evidence="3">
    <location>
        <begin position="11"/>
        <end position="359"/>
    </location>
</feature>
<evidence type="ECO:0000313" key="6">
    <source>
        <dbReference type="Proteomes" id="UP000308230"/>
    </source>
</evidence>
<keyword evidence="6" id="KW-1185">Reference proteome</keyword>
<dbReference type="FunFam" id="3.30.300.30:FF:000008">
    <property type="entry name" value="2,3-dihydroxybenzoate-AMP ligase"/>
    <property type="match status" value="1"/>
</dbReference>
<dbReference type="RefSeq" id="WP_138124725.1">
    <property type="nucleotide sequence ID" value="NZ_SWLG01000004.1"/>
</dbReference>
<name>A0A5R9FBK6_9BACL</name>
<evidence type="ECO:0000259" key="3">
    <source>
        <dbReference type="Pfam" id="PF00501"/>
    </source>
</evidence>
<dbReference type="PROSITE" id="PS00455">
    <property type="entry name" value="AMP_BINDING"/>
    <property type="match status" value="1"/>
</dbReference>
<reference evidence="5 6" key="1">
    <citation type="submission" date="2019-04" db="EMBL/GenBank/DDBJ databases">
        <title>Bacillus caeni sp. nov., a bacterium isolated from mangrove sediment.</title>
        <authorList>
            <person name="Huang H."/>
            <person name="Mo K."/>
            <person name="Hu Y."/>
        </authorList>
    </citation>
    <scope>NUCLEOTIDE SEQUENCE [LARGE SCALE GENOMIC DNA]</scope>
    <source>
        <strain evidence="5 6">HB172195</strain>
    </source>
</reference>
<feature type="domain" description="AMP-binding enzyme C-terminal" evidence="4">
    <location>
        <begin position="409"/>
        <end position="484"/>
    </location>
</feature>
<evidence type="ECO:0000256" key="2">
    <source>
        <dbReference type="ARBA" id="ARBA00022598"/>
    </source>
</evidence>
<dbReference type="Gene3D" id="3.40.50.12780">
    <property type="entry name" value="N-terminal domain of ligase-like"/>
    <property type="match status" value="1"/>
</dbReference>
<dbReference type="InterPro" id="IPR025110">
    <property type="entry name" value="AMP-bd_C"/>
</dbReference>
<dbReference type="InterPro" id="IPR000873">
    <property type="entry name" value="AMP-dep_synth/lig_dom"/>
</dbReference>
<dbReference type="Pfam" id="PF13193">
    <property type="entry name" value="AMP-binding_C"/>
    <property type="match status" value="1"/>
</dbReference>
<comment type="similarity">
    <text evidence="1">Belongs to the ATP-dependent AMP-binding enzyme family.</text>
</comment>
<accession>A0A5R9FBK6</accession>
<dbReference type="GO" id="GO:0006631">
    <property type="term" value="P:fatty acid metabolic process"/>
    <property type="evidence" value="ECO:0007669"/>
    <property type="project" value="TreeGrafter"/>
</dbReference>
<evidence type="ECO:0000313" key="5">
    <source>
        <dbReference type="EMBL" id="TLS38273.1"/>
    </source>
</evidence>
<dbReference type="GO" id="GO:0031956">
    <property type="term" value="F:medium-chain fatty acid-CoA ligase activity"/>
    <property type="evidence" value="ECO:0007669"/>
    <property type="project" value="TreeGrafter"/>
</dbReference>
<dbReference type="PANTHER" id="PTHR43201:SF5">
    <property type="entry name" value="MEDIUM-CHAIN ACYL-COA LIGASE ACSF2, MITOCHONDRIAL"/>
    <property type="match status" value="1"/>
</dbReference>
<dbReference type="InterPro" id="IPR020845">
    <property type="entry name" value="AMP-binding_CS"/>
</dbReference>
<gene>
    <name evidence="5" type="ORF">FCL54_07020</name>
</gene>
<dbReference type="PANTHER" id="PTHR43201">
    <property type="entry name" value="ACYL-COA SYNTHETASE"/>
    <property type="match status" value="1"/>
</dbReference>
<dbReference type="OrthoDB" id="9757771at2"/>
<protein>
    <submittedName>
        <fullName evidence="5">Long-chain fatty acid--CoA ligase</fullName>
    </submittedName>
</protein>
<dbReference type="InterPro" id="IPR045851">
    <property type="entry name" value="AMP-bd_C_sf"/>
</dbReference>
<proteinExistence type="inferred from homology"/>
<comment type="caution">
    <text evidence="5">The sequence shown here is derived from an EMBL/GenBank/DDBJ whole genome shotgun (WGS) entry which is preliminary data.</text>
</comment>
<evidence type="ECO:0000256" key="1">
    <source>
        <dbReference type="ARBA" id="ARBA00006432"/>
    </source>
</evidence>
<dbReference type="InterPro" id="IPR042099">
    <property type="entry name" value="ANL_N_sf"/>
</dbReference>
<dbReference type="SUPFAM" id="SSF56801">
    <property type="entry name" value="Acetyl-CoA synthetase-like"/>
    <property type="match status" value="1"/>
</dbReference>
<dbReference type="AlphaFoldDB" id="A0A5R9FBK6"/>
<keyword evidence="2 5" id="KW-0436">Ligase</keyword>
<organism evidence="5 6">
    <name type="scientific">Exobacillus caeni</name>
    <dbReference type="NCBI Taxonomy" id="2574798"/>
    <lineage>
        <taxon>Bacteria</taxon>
        <taxon>Bacillati</taxon>
        <taxon>Bacillota</taxon>
        <taxon>Bacilli</taxon>
        <taxon>Bacillales</taxon>
        <taxon>Guptibacillaceae</taxon>
        <taxon>Exobacillus</taxon>
    </lineage>
</organism>
<dbReference type="EMBL" id="SWLG01000004">
    <property type="protein sequence ID" value="TLS38273.1"/>
    <property type="molecule type" value="Genomic_DNA"/>
</dbReference>
<dbReference type="Gene3D" id="3.30.300.30">
    <property type="match status" value="1"/>
</dbReference>
<dbReference type="CDD" id="cd17631">
    <property type="entry name" value="FACL_FadD13-like"/>
    <property type="match status" value="1"/>
</dbReference>
<evidence type="ECO:0000259" key="4">
    <source>
        <dbReference type="Pfam" id="PF13193"/>
    </source>
</evidence>